<reference evidence="3 4" key="1">
    <citation type="submission" date="2021-02" db="EMBL/GenBank/DDBJ databases">
        <title>Variation within the Batrachochytrium salamandrivorans European outbreak.</title>
        <authorList>
            <person name="Kelly M."/>
            <person name="Pasmans F."/>
            <person name="Shea T.P."/>
            <person name="Munoz J.F."/>
            <person name="Carranza S."/>
            <person name="Cuomo C.A."/>
            <person name="Martel A."/>
        </authorList>
    </citation>
    <scope>NUCLEOTIDE SEQUENCE [LARGE SCALE GENOMIC DNA]</scope>
    <source>
        <strain evidence="3 4">AMFP18/2</strain>
    </source>
</reference>
<keyword evidence="2" id="KW-0472">Membrane</keyword>
<keyword evidence="2" id="KW-1133">Transmembrane helix</keyword>
<organism evidence="3 4">
    <name type="scientific">Batrachochytrium salamandrivorans</name>
    <dbReference type="NCBI Taxonomy" id="1357716"/>
    <lineage>
        <taxon>Eukaryota</taxon>
        <taxon>Fungi</taxon>
        <taxon>Fungi incertae sedis</taxon>
        <taxon>Chytridiomycota</taxon>
        <taxon>Chytridiomycota incertae sedis</taxon>
        <taxon>Chytridiomycetes</taxon>
        <taxon>Rhizophydiales</taxon>
        <taxon>Rhizophydiales incertae sedis</taxon>
        <taxon>Batrachochytrium</taxon>
    </lineage>
</organism>
<feature type="region of interest" description="Disordered" evidence="1">
    <location>
        <begin position="76"/>
        <end position="119"/>
    </location>
</feature>
<proteinExistence type="predicted"/>
<evidence type="ECO:0000313" key="3">
    <source>
        <dbReference type="EMBL" id="KAH6590367.1"/>
    </source>
</evidence>
<feature type="compositionally biased region" description="Polar residues" evidence="1">
    <location>
        <begin position="98"/>
        <end position="107"/>
    </location>
</feature>
<comment type="caution">
    <text evidence="3">The sequence shown here is derived from an EMBL/GenBank/DDBJ whole genome shotgun (WGS) entry which is preliminary data.</text>
</comment>
<evidence type="ECO:0000313" key="4">
    <source>
        <dbReference type="Proteomes" id="UP001648503"/>
    </source>
</evidence>
<gene>
    <name evidence="3" type="ORF">BASA50_009342</name>
</gene>
<sequence>MTYPNSGSVGPTCDPNQPWYFYYLNTPQRNKLRIAHIIQDPQPQYYTTIRMRLAIVSTTFLFTMMAAQAAVLSATPTTDVNLVKRTPTSDDEDEQSPMDDQSSSAPTPQHPLTEYEAKK</sequence>
<dbReference type="EMBL" id="JAFCIX010000433">
    <property type="protein sequence ID" value="KAH6590367.1"/>
    <property type="molecule type" value="Genomic_DNA"/>
</dbReference>
<keyword evidence="2" id="KW-0812">Transmembrane</keyword>
<evidence type="ECO:0000256" key="2">
    <source>
        <dbReference type="SAM" id="Phobius"/>
    </source>
</evidence>
<accession>A0ABQ8F1D8</accession>
<name>A0ABQ8F1D8_9FUNG</name>
<feature type="transmembrane region" description="Helical" evidence="2">
    <location>
        <begin position="53"/>
        <end position="74"/>
    </location>
</feature>
<evidence type="ECO:0000256" key="1">
    <source>
        <dbReference type="SAM" id="MobiDB-lite"/>
    </source>
</evidence>
<keyword evidence="4" id="KW-1185">Reference proteome</keyword>
<protein>
    <submittedName>
        <fullName evidence="3">Uncharacterized protein</fullName>
    </submittedName>
</protein>
<dbReference type="Proteomes" id="UP001648503">
    <property type="component" value="Unassembled WGS sequence"/>
</dbReference>